<dbReference type="Proteomes" id="UP001211907">
    <property type="component" value="Unassembled WGS sequence"/>
</dbReference>
<dbReference type="Pfam" id="PF06452">
    <property type="entry name" value="CBM9_1"/>
    <property type="match status" value="1"/>
</dbReference>
<evidence type="ECO:0000259" key="1">
    <source>
        <dbReference type="Pfam" id="PF06452"/>
    </source>
</evidence>
<dbReference type="SUPFAM" id="SSF49344">
    <property type="entry name" value="CBD9-like"/>
    <property type="match status" value="1"/>
</dbReference>
<dbReference type="AlphaFoldDB" id="A0AAD5T3R1"/>
<gene>
    <name evidence="2" type="ORF">HK100_008819</name>
</gene>
<feature type="domain" description="Carbohydrate-binding" evidence="1">
    <location>
        <begin position="29"/>
        <end position="186"/>
    </location>
</feature>
<dbReference type="CDD" id="cd09620">
    <property type="entry name" value="CBM9_like_3"/>
    <property type="match status" value="1"/>
</dbReference>
<reference evidence="2" key="1">
    <citation type="submission" date="2020-05" db="EMBL/GenBank/DDBJ databases">
        <title>Phylogenomic resolution of chytrid fungi.</title>
        <authorList>
            <person name="Stajich J.E."/>
            <person name="Amses K."/>
            <person name="Simmons R."/>
            <person name="Seto K."/>
            <person name="Myers J."/>
            <person name="Bonds A."/>
            <person name="Quandt C.A."/>
            <person name="Barry K."/>
            <person name="Liu P."/>
            <person name="Grigoriev I."/>
            <person name="Longcore J.E."/>
            <person name="James T.Y."/>
        </authorList>
    </citation>
    <scope>NUCLEOTIDE SEQUENCE</scope>
    <source>
        <strain evidence="2">JEL0513</strain>
    </source>
</reference>
<comment type="caution">
    <text evidence="2">The sequence shown here is derived from an EMBL/GenBank/DDBJ whole genome shotgun (WGS) entry which is preliminary data.</text>
</comment>
<evidence type="ECO:0000313" key="2">
    <source>
        <dbReference type="EMBL" id="KAJ3129105.1"/>
    </source>
</evidence>
<dbReference type="PANTHER" id="PTHR35532:SF5">
    <property type="entry name" value="CARBOHYDRATE-BINDING DOMAIN-CONTAINING PROTEIN"/>
    <property type="match status" value="1"/>
</dbReference>
<accession>A0AAD5T3R1</accession>
<dbReference type="PANTHER" id="PTHR35532">
    <property type="entry name" value="SIMILAR TO POLYHYDROXYALKANOATE DEPOLYMERASE"/>
    <property type="match status" value="1"/>
</dbReference>
<proteinExistence type="predicted"/>
<dbReference type="GO" id="GO:0016052">
    <property type="term" value="P:carbohydrate catabolic process"/>
    <property type="evidence" value="ECO:0007669"/>
    <property type="project" value="InterPro"/>
</dbReference>
<organism evidence="2 3">
    <name type="scientific">Physocladia obscura</name>
    <dbReference type="NCBI Taxonomy" id="109957"/>
    <lineage>
        <taxon>Eukaryota</taxon>
        <taxon>Fungi</taxon>
        <taxon>Fungi incertae sedis</taxon>
        <taxon>Chytridiomycota</taxon>
        <taxon>Chytridiomycota incertae sedis</taxon>
        <taxon>Chytridiomycetes</taxon>
        <taxon>Chytridiales</taxon>
        <taxon>Chytriomycetaceae</taxon>
        <taxon>Physocladia</taxon>
    </lineage>
</organism>
<sequence>MMNPRNTVQQYLCGYTSTQPTLNGRLDIGAWASAAWTADFIDIRGSGTGAPEPRFRTRAKLLWDNAFLYVGAELEEPHVWTNISEKNSVVYWQNDFEIFVDPDADGLNYYELEVNALNTIWELTLDKPYNKGGTATHPTNIPGLVSTVHVNGTINDASDIDVGWNVQVAIPWEGLKKYNIKPPSRSTPPNIGDSWRINFSRVEWPFRIDEAGKYVRVPDENRWDVHYEDNWVWSSQGEINMHLPEKWGTVTFIGELDELKIQN</sequence>
<dbReference type="InterPro" id="IPR010502">
    <property type="entry name" value="Carb-bd_dom_fam9"/>
</dbReference>
<dbReference type="Gene3D" id="2.60.40.1190">
    <property type="match status" value="1"/>
</dbReference>
<evidence type="ECO:0000313" key="3">
    <source>
        <dbReference type="Proteomes" id="UP001211907"/>
    </source>
</evidence>
<dbReference type="GO" id="GO:0030246">
    <property type="term" value="F:carbohydrate binding"/>
    <property type="evidence" value="ECO:0007669"/>
    <property type="project" value="InterPro"/>
</dbReference>
<keyword evidence="3" id="KW-1185">Reference proteome</keyword>
<protein>
    <recommendedName>
        <fullName evidence="1">Carbohydrate-binding domain-containing protein</fullName>
    </recommendedName>
</protein>
<name>A0AAD5T3R1_9FUNG</name>
<dbReference type="EMBL" id="JADGJH010000437">
    <property type="protein sequence ID" value="KAJ3129105.1"/>
    <property type="molecule type" value="Genomic_DNA"/>
</dbReference>
<dbReference type="GO" id="GO:0004553">
    <property type="term" value="F:hydrolase activity, hydrolyzing O-glycosyl compounds"/>
    <property type="evidence" value="ECO:0007669"/>
    <property type="project" value="InterPro"/>
</dbReference>